<dbReference type="Pfam" id="PF13455">
    <property type="entry name" value="MUG113"/>
    <property type="match status" value="1"/>
</dbReference>
<name>A0A4Q2DGH3_9AGAR</name>
<dbReference type="STRING" id="2316362.A0A4Q2DGH3"/>
<sequence>MSKPSTKQKVKEAAESLLLKLVDSLDSKKDESSEEAPPKPPPKPASYLASLKPNDLAHSAQNMLHSFNGLKLSDPTGVPATSPDPGFVGGFHPGYVPNGNEPGRPPLAHASSAPPPQMPVPFPPPSPGKQSLAMQMALDPGLPLPPRPSSTPGKPSSSKPAAASPSSTPTKPKPSKASAVQTPTKASSSASSPPSTPSGKAGQVQCSGTTKAGKQCSRFVKTVPALELVSDEEDGELNPPIERFCHQHTKELLGNSGYYARKNGEWVKFSDWIPVYLQAETRTALQVEMERSRSQSDVDGYIYTFEIREEEITTVKLKVGRAVNLTKRIDQWSKQCGSKEQVLRGYYPGPEAQGEAGNDASMMKGRVKAGEKAPCCHRLERLIHLELADLVSTRIYLDSSWPDVDYGEGTGQKPNTQNKERCEDCGSTHKEIFEFERWPATHGHRNKEWEGIVKPVIERWGRFVELYV</sequence>
<dbReference type="EMBL" id="SDEE01000235">
    <property type="protein sequence ID" value="RXW18873.1"/>
    <property type="molecule type" value="Genomic_DNA"/>
</dbReference>
<evidence type="ECO:0000313" key="2">
    <source>
        <dbReference type="EMBL" id="RXW18873.1"/>
    </source>
</evidence>
<feature type="compositionally biased region" description="Low complexity" evidence="1">
    <location>
        <begin position="150"/>
        <end position="202"/>
    </location>
</feature>
<evidence type="ECO:0008006" key="4">
    <source>
        <dbReference type="Google" id="ProtNLM"/>
    </source>
</evidence>
<dbReference type="PANTHER" id="PTHR28094">
    <property type="entry name" value="MEIOTICALLY UP-REGULATED GENE 113 PROTEIN"/>
    <property type="match status" value="1"/>
</dbReference>
<dbReference type="InterPro" id="IPR053006">
    <property type="entry name" value="Meiosis_regulatory"/>
</dbReference>
<dbReference type="OrthoDB" id="2417614at2759"/>
<gene>
    <name evidence="2" type="ORF">EST38_g6974</name>
</gene>
<dbReference type="AlphaFoldDB" id="A0A4Q2DGH3"/>
<dbReference type="Proteomes" id="UP000290288">
    <property type="component" value="Unassembled WGS sequence"/>
</dbReference>
<comment type="caution">
    <text evidence="2">The sequence shown here is derived from an EMBL/GenBank/DDBJ whole genome shotgun (WGS) entry which is preliminary data.</text>
</comment>
<proteinExistence type="predicted"/>
<evidence type="ECO:0000313" key="3">
    <source>
        <dbReference type="Proteomes" id="UP000290288"/>
    </source>
</evidence>
<evidence type="ECO:0000256" key="1">
    <source>
        <dbReference type="SAM" id="MobiDB-lite"/>
    </source>
</evidence>
<organism evidence="2 3">
    <name type="scientific">Candolleomyces aberdarensis</name>
    <dbReference type="NCBI Taxonomy" id="2316362"/>
    <lineage>
        <taxon>Eukaryota</taxon>
        <taxon>Fungi</taxon>
        <taxon>Dikarya</taxon>
        <taxon>Basidiomycota</taxon>
        <taxon>Agaricomycotina</taxon>
        <taxon>Agaricomycetes</taxon>
        <taxon>Agaricomycetidae</taxon>
        <taxon>Agaricales</taxon>
        <taxon>Agaricineae</taxon>
        <taxon>Psathyrellaceae</taxon>
        <taxon>Candolleomyces</taxon>
    </lineage>
</organism>
<dbReference type="PANTHER" id="PTHR28094:SF1">
    <property type="entry name" value="MEIOTICALLY UP-REGULATED GENE 113 PROTEIN"/>
    <property type="match status" value="1"/>
</dbReference>
<reference evidence="2 3" key="1">
    <citation type="submission" date="2019-01" db="EMBL/GenBank/DDBJ databases">
        <title>Draft genome sequence of Psathyrella aberdarensis IHI B618.</title>
        <authorList>
            <person name="Buettner E."/>
            <person name="Kellner H."/>
        </authorList>
    </citation>
    <scope>NUCLEOTIDE SEQUENCE [LARGE SCALE GENOMIC DNA]</scope>
    <source>
        <strain evidence="2 3">IHI B618</strain>
    </source>
</reference>
<keyword evidence="3" id="KW-1185">Reference proteome</keyword>
<feature type="region of interest" description="Disordered" evidence="1">
    <location>
        <begin position="21"/>
        <end position="213"/>
    </location>
</feature>
<accession>A0A4Q2DGH3</accession>
<protein>
    <recommendedName>
        <fullName evidence="4">DUF1766-domain-containing protein</fullName>
    </recommendedName>
</protein>
<feature type="compositionally biased region" description="Pro residues" evidence="1">
    <location>
        <begin position="113"/>
        <end position="127"/>
    </location>
</feature>